<accession>A0A927N090</accession>
<evidence type="ECO:0000259" key="2">
    <source>
        <dbReference type="Pfam" id="PF01526"/>
    </source>
</evidence>
<feature type="domain" description="Tn3 transposase DDE" evidence="2">
    <location>
        <begin position="10"/>
        <end position="179"/>
    </location>
</feature>
<protein>
    <submittedName>
        <fullName evidence="3">TnpA family transposase</fullName>
    </submittedName>
</protein>
<proteinExistence type="predicted"/>
<dbReference type="Proteomes" id="UP000638648">
    <property type="component" value="Unassembled WGS sequence"/>
</dbReference>
<dbReference type="AlphaFoldDB" id="A0A927N090"/>
<sequence length="210" mass="23321">MPALNKTPADVTAGSVNLNKVITHWPDMLKVAGSLVTNQVRAYDLLRMFGREGRPTPLGAAFAEYGRIAKTEHLLRVVDPVDDTYRRQMNRQLTVQESCHKLARDVCHGKRGTIHQAYRDGMEDQLGALGLVLNVIVLWTTRYIDAAVAQLQAEGEIREEDIARLSPLKHRNLNLLGRYSFTASVPAAGALRPLRDPDAPGLDEDDEAEE</sequence>
<reference evidence="3" key="1">
    <citation type="submission" date="2020-10" db="EMBL/GenBank/DDBJ databases">
        <title>Sequencing the genomes of 1000 actinobacteria strains.</title>
        <authorList>
            <person name="Klenk H.-P."/>
        </authorList>
    </citation>
    <scope>NUCLEOTIDE SEQUENCE</scope>
    <source>
        <strain evidence="3">DSM 45354</strain>
    </source>
</reference>
<dbReference type="Pfam" id="PF01526">
    <property type="entry name" value="DDE_Tnp_Tn3"/>
    <property type="match status" value="1"/>
</dbReference>
<dbReference type="EMBL" id="JADBEM010000001">
    <property type="protein sequence ID" value="MBE1609789.1"/>
    <property type="molecule type" value="Genomic_DNA"/>
</dbReference>
<organism evidence="3 4">
    <name type="scientific">Actinopolymorpha pittospori</name>
    <dbReference type="NCBI Taxonomy" id="648752"/>
    <lineage>
        <taxon>Bacteria</taxon>
        <taxon>Bacillati</taxon>
        <taxon>Actinomycetota</taxon>
        <taxon>Actinomycetes</taxon>
        <taxon>Propionibacteriales</taxon>
        <taxon>Actinopolymorphaceae</taxon>
        <taxon>Actinopolymorpha</taxon>
    </lineage>
</organism>
<feature type="region of interest" description="Disordered" evidence="1">
    <location>
        <begin position="191"/>
        <end position="210"/>
    </location>
</feature>
<evidence type="ECO:0000256" key="1">
    <source>
        <dbReference type="SAM" id="MobiDB-lite"/>
    </source>
</evidence>
<evidence type="ECO:0000313" key="4">
    <source>
        <dbReference type="Proteomes" id="UP000638648"/>
    </source>
</evidence>
<keyword evidence="4" id="KW-1185">Reference proteome</keyword>
<dbReference type="InterPro" id="IPR002513">
    <property type="entry name" value="Tn3_Tnp_DDE_dom"/>
</dbReference>
<gene>
    <name evidence="3" type="ORF">HEB94_006637</name>
</gene>
<name>A0A927N090_9ACTN</name>
<feature type="compositionally biased region" description="Acidic residues" evidence="1">
    <location>
        <begin position="201"/>
        <end position="210"/>
    </location>
</feature>
<dbReference type="GO" id="GO:0006313">
    <property type="term" value="P:DNA transposition"/>
    <property type="evidence" value="ECO:0007669"/>
    <property type="project" value="InterPro"/>
</dbReference>
<evidence type="ECO:0000313" key="3">
    <source>
        <dbReference type="EMBL" id="MBE1609789.1"/>
    </source>
</evidence>
<dbReference type="GO" id="GO:0004803">
    <property type="term" value="F:transposase activity"/>
    <property type="evidence" value="ECO:0007669"/>
    <property type="project" value="InterPro"/>
</dbReference>
<comment type="caution">
    <text evidence="3">The sequence shown here is derived from an EMBL/GenBank/DDBJ whole genome shotgun (WGS) entry which is preliminary data.</text>
</comment>